<evidence type="ECO:0000313" key="6">
    <source>
        <dbReference type="Proteomes" id="UP000002499"/>
    </source>
</evidence>
<dbReference type="OrthoDB" id="5302720at2759"/>
<dbReference type="HOGENOM" id="CLU_038125_3_0_1"/>
<name>E9E689_METAQ</name>
<dbReference type="GO" id="GO:0016829">
    <property type="term" value="F:lyase activity"/>
    <property type="evidence" value="ECO:0007669"/>
    <property type="project" value="UniProtKB-KW"/>
</dbReference>
<dbReference type="EMBL" id="GL698509">
    <property type="protein sequence ID" value="EFY88622.1"/>
    <property type="molecule type" value="Genomic_DNA"/>
</dbReference>
<dbReference type="OMA" id="NIMMEAA"/>
<feature type="domain" description="Alginate lyase" evidence="4">
    <location>
        <begin position="75"/>
        <end position="328"/>
    </location>
</feature>
<dbReference type="AlphaFoldDB" id="E9E689"/>
<organism evidence="6">
    <name type="scientific">Metarhizium acridum (strain CQMa 102)</name>
    <dbReference type="NCBI Taxonomy" id="655827"/>
    <lineage>
        <taxon>Eukaryota</taxon>
        <taxon>Fungi</taxon>
        <taxon>Dikarya</taxon>
        <taxon>Ascomycota</taxon>
        <taxon>Pezizomycotina</taxon>
        <taxon>Sordariomycetes</taxon>
        <taxon>Hypocreomycetidae</taxon>
        <taxon>Hypocreales</taxon>
        <taxon>Clavicipitaceae</taxon>
        <taxon>Metarhizium</taxon>
    </lineage>
</organism>
<evidence type="ECO:0000313" key="5">
    <source>
        <dbReference type="EMBL" id="EFY88622.1"/>
    </source>
</evidence>
<gene>
    <name evidence="5" type="ORF">MAC_05387</name>
</gene>
<dbReference type="InterPro" id="IPR008397">
    <property type="entry name" value="Alginate_lyase_dom"/>
</dbReference>
<dbReference type="Proteomes" id="UP000002499">
    <property type="component" value="Unassembled WGS sequence"/>
</dbReference>
<sequence>MIKLFSAILALSVSLHAHMIQRDKSDSTDRSQDVKATGTKFVHPGIFVDRSQLRRMRSKVQAGEHPWTDAYTAMMKHRYAKITAPMPHKNVKCGAYSKPDDGCSDERSNAMAAYLNALAWFTHKDQSKADLTISIMNGWAKTIKQHTGDNAPLQAAWAASLWARAAEILRYSGAGWTSDDIESFKRMLKHVYLPIVKHGSKKPNNWELSLMEASISIAVFLNNRTLYEDSLTRFIKAASYYIYLKKDGSEPKRPQGTTKETLVNWWHGQTKFLENGIPMEACRDLMHSSYGIASISHVAETARIQGRDLYSEDTGTRLRYALEFLTKYDTKRGSTNPPAWLCNAF</sequence>
<dbReference type="Gene3D" id="1.50.10.100">
    <property type="entry name" value="Chondroitin AC/alginate lyase"/>
    <property type="match status" value="1"/>
</dbReference>
<evidence type="ECO:0000259" key="4">
    <source>
        <dbReference type="Pfam" id="PF05426"/>
    </source>
</evidence>
<dbReference type="InParanoid" id="E9E689"/>
<proteinExistence type="predicted"/>
<feature type="signal peptide" evidence="3">
    <location>
        <begin position="1"/>
        <end position="17"/>
    </location>
</feature>
<keyword evidence="6" id="KW-1185">Reference proteome</keyword>
<dbReference type="Pfam" id="PF05426">
    <property type="entry name" value="Alginate_lyase"/>
    <property type="match status" value="1"/>
</dbReference>
<dbReference type="InterPro" id="IPR008929">
    <property type="entry name" value="Chondroitin_lyas"/>
</dbReference>
<dbReference type="SUPFAM" id="SSF48230">
    <property type="entry name" value="Chondroitin AC/alginate lyase"/>
    <property type="match status" value="1"/>
</dbReference>
<accession>E9E689</accession>
<feature type="chain" id="PRO_5003238200" evidence="3">
    <location>
        <begin position="18"/>
        <end position="345"/>
    </location>
</feature>
<reference evidence="5 6" key="1">
    <citation type="journal article" date="2011" name="PLoS Genet.">
        <title>Genome sequencing and comparative transcriptomics of the model entomopathogenic fungi Metarhizium anisopliae and M. acridum.</title>
        <authorList>
            <person name="Gao Q."/>
            <person name="Jin K."/>
            <person name="Ying S.H."/>
            <person name="Zhang Y."/>
            <person name="Xiao G."/>
            <person name="Shang Y."/>
            <person name="Duan Z."/>
            <person name="Hu X."/>
            <person name="Xie X.Q."/>
            <person name="Zhou G."/>
            <person name="Peng G."/>
            <person name="Luo Z."/>
            <person name="Huang W."/>
            <person name="Wang B."/>
            <person name="Fang W."/>
            <person name="Wang S."/>
            <person name="Zhong Y."/>
            <person name="Ma L.J."/>
            <person name="St Leger R.J."/>
            <person name="Zhao G.P."/>
            <person name="Pei Y."/>
            <person name="Feng M.G."/>
            <person name="Xia Y."/>
            <person name="Wang C."/>
        </authorList>
    </citation>
    <scope>NUCLEOTIDE SEQUENCE [LARGE SCALE GENOMIC DNA]</scope>
    <source>
        <strain evidence="5 6">CQMa 102</strain>
    </source>
</reference>
<keyword evidence="1 3" id="KW-0732">Signal</keyword>
<dbReference type="GO" id="GO:0042597">
    <property type="term" value="C:periplasmic space"/>
    <property type="evidence" value="ECO:0007669"/>
    <property type="project" value="InterPro"/>
</dbReference>
<dbReference type="eggNOG" id="ENOG502SHBT">
    <property type="taxonomic scope" value="Eukaryota"/>
</dbReference>
<evidence type="ECO:0000256" key="1">
    <source>
        <dbReference type="ARBA" id="ARBA00022729"/>
    </source>
</evidence>
<protein>
    <submittedName>
        <fullName evidence="5">Secreted protein</fullName>
    </submittedName>
</protein>
<keyword evidence="2" id="KW-0456">Lyase</keyword>
<evidence type="ECO:0000256" key="3">
    <source>
        <dbReference type="SAM" id="SignalP"/>
    </source>
</evidence>
<evidence type="ECO:0000256" key="2">
    <source>
        <dbReference type="ARBA" id="ARBA00023239"/>
    </source>
</evidence>